<dbReference type="PROSITE" id="PS50198">
    <property type="entry name" value="PPIC_PPIASE_2"/>
    <property type="match status" value="1"/>
</dbReference>
<organism evidence="4 5">
    <name type="scientific">Geoalkalibacter ferrihydriticus</name>
    <dbReference type="NCBI Taxonomy" id="392333"/>
    <lineage>
        <taxon>Bacteria</taxon>
        <taxon>Pseudomonadati</taxon>
        <taxon>Thermodesulfobacteriota</taxon>
        <taxon>Desulfuromonadia</taxon>
        <taxon>Desulfuromonadales</taxon>
        <taxon>Geoalkalibacteraceae</taxon>
        <taxon>Geoalkalibacter</taxon>
    </lineage>
</organism>
<keyword evidence="1 4" id="KW-0413">Isomerase</keyword>
<dbReference type="PANTHER" id="PTHR47245">
    <property type="entry name" value="PEPTIDYLPROLYL ISOMERASE"/>
    <property type="match status" value="1"/>
</dbReference>
<name>A0A1G9IA43_9BACT</name>
<dbReference type="InterPro" id="IPR050245">
    <property type="entry name" value="PrsA_foldase"/>
</dbReference>
<protein>
    <submittedName>
        <fullName evidence="4">Peptidyl-prolyl cis-trans isomerase C</fullName>
    </submittedName>
</protein>
<dbReference type="SUPFAM" id="SSF109998">
    <property type="entry name" value="Triger factor/SurA peptide-binding domain-like"/>
    <property type="match status" value="1"/>
</dbReference>
<dbReference type="Gene3D" id="3.10.50.40">
    <property type="match status" value="1"/>
</dbReference>
<keyword evidence="2" id="KW-0472">Membrane</keyword>
<reference evidence="4 5" key="1">
    <citation type="submission" date="2016-10" db="EMBL/GenBank/DDBJ databases">
        <authorList>
            <person name="de Groot N.N."/>
        </authorList>
    </citation>
    <scope>NUCLEOTIDE SEQUENCE [LARGE SCALE GENOMIC DNA]</scope>
    <source>
        <strain evidence="4 5">DSM 17813</strain>
    </source>
</reference>
<dbReference type="PROSITE" id="PS01096">
    <property type="entry name" value="PPIC_PPIASE_1"/>
    <property type="match status" value="1"/>
</dbReference>
<gene>
    <name evidence="4" type="ORF">SAMN05660860_00062</name>
</gene>
<dbReference type="InterPro" id="IPR046357">
    <property type="entry name" value="PPIase_dom_sf"/>
</dbReference>
<dbReference type="PANTHER" id="PTHR47245:SF2">
    <property type="entry name" value="PEPTIDYL-PROLYL CIS-TRANS ISOMERASE HP_0175-RELATED"/>
    <property type="match status" value="1"/>
</dbReference>
<dbReference type="Gene3D" id="1.10.4030.10">
    <property type="entry name" value="Porin chaperone SurA, peptide-binding domain"/>
    <property type="match status" value="1"/>
</dbReference>
<dbReference type="STRING" id="392333.SAMN05660860_00062"/>
<keyword evidence="2" id="KW-1133">Transmembrane helix</keyword>
<evidence type="ECO:0000313" key="4">
    <source>
        <dbReference type="EMBL" id="SDL21713.1"/>
    </source>
</evidence>
<dbReference type="GO" id="GO:0003755">
    <property type="term" value="F:peptidyl-prolyl cis-trans isomerase activity"/>
    <property type="evidence" value="ECO:0007669"/>
    <property type="project" value="UniProtKB-KW"/>
</dbReference>
<evidence type="ECO:0000313" key="5">
    <source>
        <dbReference type="Proteomes" id="UP000182146"/>
    </source>
</evidence>
<dbReference type="InterPro" id="IPR027304">
    <property type="entry name" value="Trigger_fact/SurA_dom_sf"/>
</dbReference>
<keyword evidence="1" id="KW-0697">Rotamase</keyword>
<dbReference type="SUPFAM" id="SSF54534">
    <property type="entry name" value="FKBP-like"/>
    <property type="match status" value="1"/>
</dbReference>
<feature type="transmembrane region" description="Helical" evidence="2">
    <location>
        <begin position="52"/>
        <end position="73"/>
    </location>
</feature>
<evidence type="ECO:0000256" key="1">
    <source>
        <dbReference type="PROSITE-ProRule" id="PRU00278"/>
    </source>
</evidence>
<dbReference type="InterPro" id="IPR000297">
    <property type="entry name" value="PPIase_PpiC"/>
</dbReference>
<dbReference type="InterPro" id="IPR023058">
    <property type="entry name" value="PPIase_PpiC_CS"/>
</dbReference>
<dbReference type="Pfam" id="PF00639">
    <property type="entry name" value="Rotamase"/>
    <property type="match status" value="1"/>
</dbReference>
<keyword evidence="2" id="KW-0812">Transmembrane</keyword>
<dbReference type="Proteomes" id="UP000182146">
    <property type="component" value="Unassembled WGS sequence"/>
</dbReference>
<accession>A0A1G9IA43</accession>
<dbReference type="AlphaFoldDB" id="A0A1G9IA43"/>
<evidence type="ECO:0000256" key="2">
    <source>
        <dbReference type="SAM" id="Phobius"/>
    </source>
</evidence>
<sequence>MAKTSSAILRFFVWHIKFITDSVCPADFQHTAKGLTQIMTQQNTHHAQTGSLATFFAPLLVAALACILVATAAKAADDTREVAARVNGAPIYMDQVTPLVESQLQRNPRIAEQARGEALLHDMHMRALNQLIDVELLYQAGSEIEIPDAQEQIAAYVDHYRANNLTANLSEEQMHAAAHRQVQVNAYYLSRGLDDPEVPEERIRAFFEQNKQDFTQQPSIEVRHILIKADPDGPDEDTAKARGRMQEALDRLNQGEDFSKVAQDLSECASAAEGGHLGHVERGSMPPEFIDAGFSLPVGDLSRVVQTRFGFHVLQVLDKNPGGAPSYEDMRDFYRTFLQKQLREELLAQEFALLRERAEIEIYLPQRATTPMRGTR</sequence>
<proteinExistence type="predicted"/>
<dbReference type="EMBL" id="FNGU01000001">
    <property type="protein sequence ID" value="SDL21713.1"/>
    <property type="molecule type" value="Genomic_DNA"/>
</dbReference>
<evidence type="ECO:0000259" key="3">
    <source>
        <dbReference type="PROSITE" id="PS50198"/>
    </source>
</evidence>
<feature type="domain" description="PpiC" evidence="3">
    <location>
        <begin position="217"/>
        <end position="318"/>
    </location>
</feature>